<dbReference type="Gene3D" id="3.40.366.10">
    <property type="entry name" value="Malonyl-Coenzyme A Acyl Carrier Protein, domain 2"/>
    <property type="match status" value="1"/>
</dbReference>
<keyword evidence="5" id="KW-0045">Antibiotic biosynthesis</keyword>
<dbReference type="Pfam" id="PF08990">
    <property type="entry name" value="Docking"/>
    <property type="match status" value="1"/>
</dbReference>
<dbReference type="PROSITE" id="PS52019">
    <property type="entry name" value="PKS_MFAS_DH"/>
    <property type="match status" value="1"/>
</dbReference>
<dbReference type="InterPro" id="IPR014030">
    <property type="entry name" value="Ketoacyl_synth_N"/>
</dbReference>
<name>A0ABT0K581_9ACTN</name>
<organism evidence="12 13">
    <name type="scientific">Frankia umida</name>
    <dbReference type="NCBI Taxonomy" id="573489"/>
    <lineage>
        <taxon>Bacteria</taxon>
        <taxon>Bacillati</taxon>
        <taxon>Actinomycetota</taxon>
        <taxon>Actinomycetes</taxon>
        <taxon>Frankiales</taxon>
        <taxon>Frankiaceae</taxon>
        <taxon>Frankia</taxon>
    </lineage>
</organism>
<dbReference type="CDD" id="cd00833">
    <property type="entry name" value="PKS"/>
    <property type="match status" value="1"/>
</dbReference>
<accession>A0ABT0K581</accession>
<dbReference type="InterPro" id="IPR016035">
    <property type="entry name" value="Acyl_Trfase/lysoPLipase"/>
</dbReference>
<evidence type="ECO:0000256" key="1">
    <source>
        <dbReference type="ARBA" id="ARBA00001957"/>
    </source>
</evidence>
<keyword evidence="13" id="KW-1185">Reference proteome</keyword>
<dbReference type="InterPro" id="IPR049900">
    <property type="entry name" value="PKS_mFAS_DH"/>
</dbReference>
<gene>
    <name evidence="12" type="ORF">MXD59_24900</name>
</gene>
<dbReference type="InterPro" id="IPR042104">
    <property type="entry name" value="PKS_dehydratase_sf"/>
</dbReference>
<keyword evidence="3" id="KW-0597">Phosphoprotein</keyword>
<evidence type="ECO:0000256" key="4">
    <source>
        <dbReference type="ARBA" id="ARBA00022679"/>
    </source>
</evidence>
<proteinExistence type="predicted"/>
<dbReference type="Pfam" id="PF21089">
    <property type="entry name" value="PKS_DH_N"/>
    <property type="match status" value="1"/>
</dbReference>
<evidence type="ECO:0000256" key="5">
    <source>
        <dbReference type="ARBA" id="ARBA00023194"/>
    </source>
</evidence>
<dbReference type="InterPro" id="IPR014043">
    <property type="entry name" value="Acyl_transferase_dom"/>
</dbReference>
<evidence type="ECO:0000256" key="8">
    <source>
        <dbReference type="PROSITE-ProRule" id="PRU01363"/>
    </source>
</evidence>
<dbReference type="SUPFAM" id="SSF55048">
    <property type="entry name" value="Probable ACP-binding domain of malonyl-CoA ACP transacylase"/>
    <property type="match status" value="1"/>
</dbReference>
<evidence type="ECO:0000256" key="9">
    <source>
        <dbReference type="SAM" id="MobiDB-lite"/>
    </source>
</evidence>
<feature type="region of interest" description="Disordered" evidence="9">
    <location>
        <begin position="461"/>
        <end position="486"/>
    </location>
</feature>
<evidence type="ECO:0000313" key="13">
    <source>
        <dbReference type="Proteomes" id="UP001201873"/>
    </source>
</evidence>
<dbReference type="Gene3D" id="3.30.70.3290">
    <property type="match status" value="1"/>
</dbReference>
<feature type="non-terminal residue" evidence="12">
    <location>
        <position position="1185"/>
    </location>
</feature>
<dbReference type="Pfam" id="PF00109">
    <property type="entry name" value="ketoacyl-synt"/>
    <property type="match status" value="1"/>
</dbReference>
<dbReference type="InterPro" id="IPR018201">
    <property type="entry name" value="Ketoacyl_synth_AS"/>
</dbReference>
<feature type="domain" description="Ketosynthase family 3 (KS3)" evidence="10">
    <location>
        <begin position="34"/>
        <end position="460"/>
    </location>
</feature>
<evidence type="ECO:0000313" key="12">
    <source>
        <dbReference type="EMBL" id="MCK9878957.1"/>
    </source>
</evidence>
<sequence>MATSTEKVVQALRTALLDNDALRERNRDLADAAHEPIAIVGMGCRYPGGVRSPEQLWRLVADDVDAVGAFPTDRGWDVDALFDPDPDRPGTLYAAEGGFLDDAGAFDPDFFGISPREALAMDPQQRVLLEIAWEAVERANIDPRSLRGSATGVFVGVMATDYAARLPAVPADVEGFLGTGTASSVASGRIAYELGLEGPALTLDTACSSSLVALHLACQALRRRECGLALAGGATVMASPGLFIGFSRQRGLSRDGRCRSFADAADGAGFGEGAGLLLLERLSDARRAGRPVLAVLRGSAVNSDGASNGLTAPNGPSQQRVIRAALADARLDPAQVDAVEGHGTGTTLGDPIEAQALLATYGRGRDPGQPLWLGSLKSNVSHTQAAAGVGGVIKMVMAIRHGLLPRTLHVDGPSRTVDWSAGAVRLLTEATPWPAGDRPRRAGVSSFGVSGTNAHLIVEQAPVDTPTDAPLDPPPARGTDGTDSTDVAPPVPLVLSAHDNETLRAQAERLRARLAEEKSWHPADVGHTLVTARARHPHRAVAVGADRGGLLTALAALADGRPTSMVATGVADASRAPVFVFSGQGSQWAGMALELAESSAVFRSRLDLCAQALAPHVDWSLWDVLRGAAGAPGLDRADVVQPALFAVMTATAELWRTFGVRPAAVLGHSQGEIAAACVAGAISLPDAALASARRGAVLAAELGGRGGMVTVALPRTEAELLLKPWDGRLAVAAVNTSDSVVVSGETAALAELLERCARDGTRTRRIAVDIASHSPAVDRVRDRLLAELGPVRPVSVPTPFYSTVDGERIDTAALDAPYWLRNTRQTVEFERAVRALLADGHRTFVEIGPHPVLTAAIGQIALDAGLDLAGVAGAGPDAVLTIASGRRDAGGLDQFLLGVAAAHVHGVPVDWSAAFTGTGARLVDLPTYPFRRRRFWLEADRGAGGDASSVGLAAADHPLLGAAVDWPDSGPVALTGRLSTRSHPWIADHAVTGVVLLPGTALVELAIRAGDQVGLDQVEELTLAAPLIIPADSAIHLQVLVGAADPSGRRGIDIRSRVEPARSGSGPGPADLDVDARAPWTTHATGVLSGRATSRPGADEIGVWPPTGAQQVDLDSCYERFAESGFVYGPAFQGLRALWRRDEELFAEVVLPPEQHPDAGRFGVHPALLDAAFQAVGFLGGPVPA</sequence>
<evidence type="ECO:0000256" key="2">
    <source>
        <dbReference type="ARBA" id="ARBA00022450"/>
    </source>
</evidence>
<dbReference type="SMART" id="SM00825">
    <property type="entry name" value="PKS_KS"/>
    <property type="match status" value="1"/>
</dbReference>
<dbReference type="GO" id="GO:0016746">
    <property type="term" value="F:acyltransferase activity"/>
    <property type="evidence" value="ECO:0007669"/>
    <property type="project" value="UniProtKB-KW"/>
</dbReference>
<evidence type="ECO:0000256" key="6">
    <source>
        <dbReference type="ARBA" id="ARBA00023268"/>
    </source>
</evidence>
<dbReference type="InterPro" id="IPR014031">
    <property type="entry name" value="Ketoacyl_synth_C"/>
</dbReference>
<dbReference type="Gene3D" id="3.10.129.110">
    <property type="entry name" value="Polyketide synthase dehydratase"/>
    <property type="match status" value="1"/>
</dbReference>
<dbReference type="PANTHER" id="PTHR43775">
    <property type="entry name" value="FATTY ACID SYNTHASE"/>
    <property type="match status" value="1"/>
</dbReference>
<evidence type="ECO:0000256" key="7">
    <source>
        <dbReference type="ARBA" id="ARBA00023315"/>
    </source>
</evidence>
<keyword evidence="2" id="KW-0596">Phosphopantetheine</keyword>
<dbReference type="InterPro" id="IPR015083">
    <property type="entry name" value="NorB/c/GfsB-D-like_docking"/>
</dbReference>
<dbReference type="Gene3D" id="3.40.47.10">
    <property type="match status" value="1"/>
</dbReference>
<dbReference type="InterPro" id="IPR001227">
    <property type="entry name" value="Ac_transferase_dom_sf"/>
</dbReference>
<keyword evidence="4" id="KW-0808">Transferase</keyword>
<feature type="region of interest" description="C-terminal hotdog fold" evidence="8">
    <location>
        <begin position="1109"/>
        <end position="1185"/>
    </location>
</feature>
<keyword evidence="7 12" id="KW-0012">Acyltransferase</keyword>
<dbReference type="SUPFAM" id="SSF53901">
    <property type="entry name" value="Thiolase-like"/>
    <property type="match status" value="1"/>
</dbReference>
<dbReference type="PANTHER" id="PTHR43775:SF51">
    <property type="entry name" value="INACTIVE PHENOLPHTHIOCEROL SYNTHESIS POLYKETIDE SYNTHASE TYPE I PKS1-RELATED"/>
    <property type="match status" value="1"/>
</dbReference>
<dbReference type="InterPro" id="IPR032821">
    <property type="entry name" value="PKS_assoc"/>
</dbReference>
<dbReference type="InterPro" id="IPR050091">
    <property type="entry name" value="PKS_NRPS_Biosynth_Enz"/>
</dbReference>
<dbReference type="EMBL" id="JALKFT010000054">
    <property type="protein sequence ID" value="MCK9878957.1"/>
    <property type="molecule type" value="Genomic_DNA"/>
</dbReference>
<feature type="active site" description="Proton acceptor; for dehydratase activity" evidence="8">
    <location>
        <position position="989"/>
    </location>
</feature>
<dbReference type="Pfam" id="PF14765">
    <property type="entry name" value="PS-DH"/>
    <property type="match status" value="1"/>
</dbReference>
<protein>
    <submittedName>
        <fullName evidence="12">Acyltransferase domain-containing protein</fullName>
    </submittedName>
</protein>
<feature type="region of interest" description="Disordered" evidence="9">
    <location>
        <begin position="1056"/>
        <end position="1075"/>
    </location>
</feature>
<dbReference type="InterPro" id="IPR049551">
    <property type="entry name" value="PKS_DH_C"/>
</dbReference>
<feature type="region of interest" description="N-terminal hotdog fold" evidence="8">
    <location>
        <begin position="957"/>
        <end position="1095"/>
    </location>
</feature>
<feature type="compositionally biased region" description="Low complexity" evidence="9">
    <location>
        <begin position="461"/>
        <end position="470"/>
    </location>
</feature>
<evidence type="ECO:0000259" key="11">
    <source>
        <dbReference type="PROSITE" id="PS52019"/>
    </source>
</evidence>
<feature type="domain" description="PKS/mFAS DH" evidence="11">
    <location>
        <begin position="957"/>
        <end position="1185"/>
    </location>
</feature>
<dbReference type="SMART" id="SM00827">
    <property type="entry name" value="PKS_AT"/>
    <property type="match status" value="1"/>
</dbReference>
<dbReference type="InterPro" id="IPR016036">
    <property type="entry name" value="Malonyl_transacylase_ACP-bd"/>
</dbReference>
<reference evidence="12 13" key="1">
    <citation type="submission" date="2022-04" db="EMBL/GenBank/DDBJ databases">
        <title>Genome diversity in the genus Frankia.</title>
        <authorList>
            <person name="Carlos-Shanley C."/>
            <person name="Hahn D."/>
        </authorList>
    </citation>
    <scope>NUCLEOTIDE SEQUENCE [LARGE SCALE GENOMIC DNA]</scope>
    <source>
        <strain evidence="12 13">Ag45/Mut15</strain>
    </source>
</reference>
<dbReference type="Proteomes" id="UP001201873">
    <property type="component" value="Unassembled WGS sequence"/>
</dbReference>
<comment type="caution">
    <text evidence="12">The sequence shown here is derived from an EMBL/GenBank/DDBJ whole genome shotgun (WGS) entry which is preliminary data.</text>
</comment>
<dbReference type="InterPro" id="IPR016039">
    <property type="entry name" value="Thiolase-like"/>
</dbReference>
<dbReference type="InterPro" id="IPR049552">
    <property type="entry name" value="PKS_DH_N"/>
</dbReference>
<evidence type="ECO:0000259" key="10">
    <source>
        <dbReference type="PROSITE" id="PS52004"/>
    </source>
</evidence>
<feature type="active site" description="Proton donor; for dehydratase activity" evidence="8">
    <location>
        <position position="1170"/>
    </location>
</feature>
<dbReference type="PROSITE" id="PS52004">
    <property type="entry name" value="KS3_2"/>
    <property type="match status" value="1"/>
</dbReference>
<dbReference type="InterPro" id="IPR020841">
    <property type="entry name" value="PKS_Beta-ketoAc_synthase_dom"/>
</dbReference>
<dbReference type="Pfam" id="PF16197">
    <property type="entry name" value="KAsynt_C_assoc"/>
    <property type="match status" value="1"/>
</dbReference>
<keyword evidence="6" id="KW-0511">Multifunctional enzyme</keyword>
<dbReference type="Pfam" id="PF02801">
    <property type="entry name" value="Ketoacyl-synt_C"/>
    <property type="match status" value="1"/>
</dbReference>
<dbReference type="InterPro" id="IPR020807">
    <property type="entry name" value="PKS_DH"/>
</dbReference>
<dbReference type="PROSITE" id="PS00606">
    <property type="entry name" value="KS3_1"/>
    <property type="match status" value="1"/>
</dbReference>
<comment type="cofactor">
    <cofactor evidence="1">
        <name>pantetheine 4'-phosphate</name>
        <dbReference type="ChEBI" id="CHEBI:47942"/>
    </cofactor>
</comment>
<dbReference type="Pfam" id="PF00698">
    <property type="entry name" value="Acyl_transf_1"/>
    <property type="match status" value="1"/>
</dbReference>
<evidence type="ECO:0000256" key="3">
    <source>
        <dbReference type="ARBA" id="ARBA00022553"/>
    </source>
</evidence>
<dbReference type="SUPFAM" id="SSF52151">
    <property type="entry name" value="FabD/lysophospholipase-like"/>
    <property type="match status" value="1"/>
</dbReference>
<dbReference type="SMART" id="SM00826">
    <property type="entry name" value="PKS_DH"/>
    <property type="match status" value="1"/>
</dbReference>